<protein>
    <recommendedName>
        <fullName evidence="7">RFX-type winged-helix domain-containing protein</fullName>
    </recommendedName>
</protein>
<dbReference type="SUPFAM" id="SSF46785">
    <property type="entry name" value="Winged helix' DNA-binding domain"/>
    <property type="match status" value="1"/>
</dbReference>
<organism evidence="8 10">
    <name type="scientific">Didymodactylos carnosus</name>
    <dbReference type="NCBI Taxonomy" id="1234261"/>
    <lineage>
        <taxon>Eukaryota</taxon>
        <taxon>Metazoa</taxon>
        <taxon>Spiralia</taxon>
        <taxon>Gnathifera</taxon>
        <taxon>Rotifera</taxon>
        <taxon>Eurotatoria</taxon>
        <taxon>Bdelloidea</taxon>
        <taxon>Philodinida</taxon>
        <taxon>Philodinidae</taxon>
        <taxon>Didymodactylos</taxon>
    </lineage>
</organism>
<feature type="domain" description="RFX-type winged-helix" evidence="7">
    <location>
        <begin position="207"/>
        <end position="282"/>
    </location>
</feature>
<feature type="region of interest" description="Disordered" evidence="6">
    <location>
        <begin position="313"/>
        <end position="347"/>
    </location>
</feature>
<evidence type="ECO:0000313" key="9">
    <source>
        <dbReference type="EMBL" id="CAF3597908.1"/>
    </source>
</evidence>
<evidence type="ECO:0000256" key="6">
    <source>
        <dbReference type="SAM" id="MobiDB-lite"/>
    </source>
</evidence>
<dbReference type="Proteomes" id="UP000682733">
    <property type="component" value="Unassembled WGS sequence"/>
</dbReference>
<reference evidence="8" key="1">
    <citation type="submission" date="2021-02" db="EMBL/GenBank/DDBJ databases">
        <authorList>
            <person name="Nowell W R."/>
        </authorList>
    </citation>
    <scope>NUCLEOTIDE SEQUENCE</scope>
</reference>
<dbReference type="InterPro" id="IPR003150">
    <property type="entry name" value="DNA-bd_RFX"/>
</dbReference>
<sequence>MMKQLQGVIVCLAYLSDNMRKIAKRVDSPILSNSTTLSSPSTKTSLCSNPSVGQARIISSSGSGASAQYVLQTTNSGNNESQGAGRVIIATAHAPSSQSSTTTTTTATHNTNSQGQAPYVAENRGQFTQQNQNSNTTDGTPVQFRFNNNDGTLYSGTNSFFQSQQNSSSDDVFRHPILQCTPDYFIPTGLDQGPQPLTHTTRASPATVQWLVDNFEPAEGCSLRRSTLYTFYLQHCSEQKLEPVNPASFGKLIRSVFLGLRTRRLGTRGNSKYHYYGIRVKGTSTLNQYSDEHGGLTFRGQQHFQNMKRRWPVLHDASSPPPETKSTINTTQEQSYPSHSSSSLRESETNVVANQQHYVPETNGIVISESIQINSSTILPDCITHEDLRRFESLYKDHCTKLFDVITNLQFTSVEQIWLSFWQPLSINDQSDAQSCHSIPIIQLHSLCSMLQVQEFIHLCDYQLYQQLVERLITDILSPMPGPITQSIRNFGKGLESSLRTAISHMPERLKTIKLTIVNAFAMTLRRYTSLNHLAQAARAVLQNTSQVQQMLQDLNKVDFHNVQEQASWVCECDDLVVQRFESDFKQQLQSQSTVEQWAQWLDDVVVNILKPHHNSPTTTYDLQTYTKMAKQFLLNWSFYCSMVIRDLTLRSAASFGSFHLIRLLYDEYMFYLIEHKIAAYTGKTPLAIIAESDLQSKLNIYDVDVQPLSSQLTMTSSLPSSTTTTSNGIGSTISIERRNIMAHKVALVVKKTPQIDGNSLTSTMTGGQNQAKVVTLATENLPFFNKMLQVTSVSKTTPSVQVLSLNPLAATDESHTNNGSTIIIDSSRKPTLVTTPVLQKRPILIENENKDQEQQLLSKCLKTEYERQDTVTITER</sequence>
<dbReference type="GO" id="GO:0000981">
    <property type="term" value="F:DNA-binding transcription factor activity, RNA polymerase II-specific"/>
    <property type="evidence" value="ECO:0007669"/>
    <property type="project" value="TreeGrafter"/>
</dbReference>
<dbReference type="InterPro" id="IPR057321">
    <property type="entry name" value="RFX1-4/6/8-like_BCD"/>
</dbReference>
<dbReference type="Proteomes" id="UP000677228">
    <property type="component" value="Unassembled WGS sequence"/>
</dbReference>
<evidence type="ECO:0000256" key="2">
    <source>
        <dbReference type="ARBA" id="ARBA00023015"/>
    </source>
</evidence>
<dbReference type="GO" id="GO:0000978">
    <property type="term" value="F:RNA polymerase II cis-regulatory region sequence-specific DNA binding"/>
    <property type="evidence" value="ECO:0007669"/>
    <property type="project" value="TreeGrafter"/>
</dbReference>
<comment type="subcellular location">
    <subcellularLocation>
        <location evidence="1">Nucleus</location>
    </subcellularLocation>
</comment>
<dbReference type="InterPro" id="IPR039779">
    <property type="entry name" value="RFX-like"/>
</dbReference>
<feature type="region of interest" description="Disordered" evidence="6">
    <location>
        <begin position="93"/>
        <end position="116"/>
    </location>
</feature>
<evidence type="ECO:0000259" key="7">
    <source>
        <dbReference type="PROSITE" id="PS51526"/>
    </source>
</evidence>
<dbReference type="Gene3D" id="1.10.10.10">
    <property type="entry name" value="Winged helix-like DNA-binding domain superfamily/Winged helix DNA-binding domain"/>
    <property type="match status" value="1"/>
</dbReference>
<feature type="compositionally biased region" description="Low complexity" evidence="6">
    <location>
        <begin position="93"/>
        <end position="114"/>
    </location>
</feature>
<dbReference type="InterPro" id="IPR036388">
    <property type="entry name" value="WH-like_DNA-bd_sf"/>
</dbReference>
<dbReference type="PANTHER" id="PTHR12619:SF33">
    <property type="entry name" value="RFX, ISOFORM H"/>
    <property type="match status" value="1"/>
</dbReference>
<dbReference type="FunFam" id="1.10.10.10:FF:000017">
    <property type="entry name" value="transcription factor RFX3 isoform X1"/>
    <property type="match status" value="1"/>
</dbReference>
<name>A0A8S2CVG7_9BILA</name>
<evidence type="ECO:0000256" key="4">
    <source>
        <dbReference type="ARBA" id="ARBA00023163"/>
    </source>
</evidence>
<evidence type="ECO:0000313" key="10">
    <source>
        <dbReference type="Proteomes" id="UP000677228"/>
    </source>
</evidence>
<dbReference type="EMBL" id="CAJOBA010001477">
    <property type="protein sequence ID" value="CAF3597908.1"/>
    <property type="molecule type" value="Genomic_DNA"/>
</dbReference>
<dbReference type="GO" id="GO:0005634">
    <property type="term" value="C:nucleus"/>
    <property type="evidence" value="ECO:0007669"/>
    <property type="project" value="UniProtKB-SubCell"/>
</dbReference>
<dbReference type="InterPro" id="IPR036390">
    <property type="entry name" value="WH_DNA-bd_sf"/>
</dbReference>
<keyword evidence="2" id="KW-0805">Transcription regulation</keyword>
<feature type="compositionally biased region" description="Low complexity" evidence="6">
    <location>
        <begin position="333"/>
        <end position="344"/>
    </location>
</feature>
<dbReference type="EMBL" id="CAJNOK010001478">
    <property type="protein sequence ID" value="CAF0814021.1"/>
    <property type="molecule type" value="Genomic_DNA"/>
</dbReference>
<dbReference type="AlphaFoldDB" id="A0A8S2CVG7"/>
<dbReference type="Pfam" id="PF25340">
    <property type="entry name" value="BCD_RFX"/>
    <property type="match status" value="1"/>
</dbReference>
<dbReference type="Pfam" id="PF02257">
    <property type="entry name" value="RFX_DNA_binding"/>
    <property type="match status" value="1"/>
</dbReference>
<dbReference type="PROSITE" id="PS51526">
    <property type="entry name" value="RFX_DBD"/>
    <property type="match status" value="1"/>
</dbReference>
<evidence type="ECO:0000313" key="8">
    <source>
        <dbReference type="EMBL" id="CAF0814021.1"/>
    </source>
</evidence>
<gene>
    <name evidence="8" type="ORF">OVA965_LOCUS5295</name>
    <name evidence="9" type="ORF">TMI583_LOCUS5292</name>
</gene>
<proteinExistence type="predicted"/>
<keyword evidence="3" id="KW-0238">DNA-binding</keyword>
<evidence type="ECO:0000256" key="5">
    <source>
        <dbReference type="ARBA" id="ARBA00023242"/>
    </source>
</evidence>
<evidence type="ECO:0000256" key="3">
    <source>
        <dbReference type="ARBA" id="ARBA00023125"/>
    </source>
</evidence>
<keyword evidence="5" id="KW-0539">Nucleus</keyword>
<accession>A0A8S2CVG7</accession>
<comment type="caution">
    <text evidence="8">The sequence shown here is derived from an EMBL/GenBank/DDBJ whole genome shotgun (WGS) entry which is preliminary data.</text>
</comment>
<keyword evidence="4" id="KW-0804">Transcription</keyword>
<evidence type="ECO:0000256" key="1">
    <source>
        <dbReference type="ARBA" id="ARBA00004123"/>
    </source>
</evidence>
<dbReference type="PANTHER" id="PTHR12619">
    <property type="entry name" value="RFX TRANSCRIPTION FACTOR FAMILY"/>
    <property type="match status" value="1"/>
</dbReference>